<dbReference type="Proteomes" id="UP000228934">
    <property type="component" value="Unassembled WGS sequence"/>
</dbReference>
<sequence length="92" mass="10996">MARGMAWLTLGRRPDKISFQDQMFPQNNLNERPFFLSSSFFFLFLFFSHPLILFKVKPFYHSYRSLQQLLDYPGEDVEETFCLNFTVRISAL</sequence>
<accession>A0A2G9SC99</accession>
<dbReference type="EMBL" id="KV924784">
    <property type="protein sequence ID" value="PIO37724.1"/>
    <property type="molecule type" value="Genomic_DNA"/>
</dbReference>
<dbReference type="AlphaFoldDB" id="A0A2G9SC99"/>
<keyword evidence="1" id="KW-1133">Transmembrane helix</keyword>
<gene>
    <name evidence="2" type="ORF">AB205_0090820</name>
</gene>
<keyword evidence="1" id="KW-0472">Membrane</keyword>
<proteinExistence type="predicted"/>
<evidence type="ECO:0000313" key="2">
    <source>
        <dbReference type="EMBL" id="PIO37724.1"/>
    </source>
</evidence>
<protein>
    <submittedName>
        <fullName evidence="2">Uncharacterized protein</fullName>
    </submittedName>
</protein>
<evidence type="ECO:0000256" key="1">
    <source>
        <dbReference type="SAM" id="Phobius"/>
    </source>
</evidence>
<name>A0A2G9SC99_AQUCT</name>
<keyword evidence="1" id="KW-0812">Transmembrane</keyword>
<dbReference type="Gene3D" id="3.30.2160.10">
    <property type="entry name" value="Hect, E3 ligase catalytic domain"/>
    <property type="match status" value="1"/>
</dbReference>
<keyword evidence="3" id="KW-1185">Reference proteome</keyword>
<reference evidence="3" key="1">
    <citation type="journal article" date="2017" name="Nat. Commun.">
        <title>The North American bullfrog draft genome provides insight into hormonal regulation of long noncoding RNA.</title>
        <authorList>
            <person name="Hammond S.A."/>
            <person name="Warren R.L."/>
            <person name="Vandervalk B.P."/>
            <person name="Kucuk E."/>
            <person name="Khan H."/>
            <person name="Gibb E.A."/>
            <person name="Pandoh P."/>
            <person name="Kirk H."/>
            <person name="Zhao Y."/>
            <person name="Jones M."/>
            <person name="Mungall A.J."/>
            <person name="Coope R."/>
            <person name="Pleasance S."/>
            <person name="Moore R.A."/>
            <person name="Holt R.A."/>
            <person name="Round J.M."/>
            <person name="Ohora S."/>
            <person name="Walle B.V."/>
            <person name="Veldhoen N."/>
            <person name="Helbing C.C."/>
            <person name="Birol I."/>
        </authorList>
    </citation>
    <scope>NUCLEOTIDE SEQUENCE [LARGE SCALE GENOMIC DNA]</scope>
</reference>
<feature type="transmembrane region" description="Helical" evidence="1">
    <location>
        <begin position="34"/>
        <end position="54"/>
    </location>
</feature>
<organism evidence="2 3">
    <name type="scientific">Aquarana catesbeiana</name>
    <name type="common">American bullfrog</name>
    <name type="synonym">Rana catesbeiana</name>
    <dbReference type="NCBI Taxonomy" id="8400"/>
    <lineage>
        <taxon>Eukaryota</taxon>
        <taxon>Metazoa</taxon>
        <taxon>Chordata</taxon>
        <taxon>Craniata</taxon>
        <taxon>Vertebrata</taxon>
        <taxon>Euteleostomi</taxon>
        <taxon>Amphibia</taxon>
        <taxon>Batrachia</taxon>
        <taxon>Anura</taxon>
        <taxon>Neobatrachia</taxon>
        <taxon>Ranoidea</taxon>
        <taxon>Ranidae</taxon>
        <taxon>Aquarana</taxon>
    </lineage>
</organism>
<evidence type="ECO:0000313" key="3">
    <source>
        <dbReference type="Proteomes" id="UP000228934"/>
    </source>
</evidence>